<evidence type="ECO:0000313" key="2">
    <source>
        <dbReference type="Proteomes" id="UP000001075"/>
    </source>
</evidence>
<sequence length="84" mass="9597">MVIHTESPCNKSNCILGYPTDPVSKSRQKNQTRNNSIGIITEIARQHERLLQSCVEETHSFSAVLRHISKALQYEKPNDTLRFS</sequence>
<name>G3IH37_CRIGR</name>
<accession>G3IH37</accession>
<gene>
    <name evidence="1" type="ORF">I79_023117</name>
</gene>
<protein>
    <submittedName>
        <fullName evidence="1">Uncharacterized protein</fullName>
    </submittedName>
</protein>
<organism evidence="1 2">
    <name type="scientific">Cricetulus griseus</name>
    <name type="common">Chinese hamster</name>
    <name type="synonym">Cricetulus barabensis griseus</name>
    <dbReference type="NCBI Taxonomy" id="10029"/>
    <lineage>
        <taxon>Eukaryota</taxon>
        <taxon>Metazoa</taxon>
        <taxon>Chordata</taxon>
        <taxon>Craniata</taxon>
        <taxon>Vertebrata</taxon>
        <taxon>Euteleostomi</taxon>
        <taxon>Mammalia</taxon>
        <taxon>Eutheria</taxon>
        <taxon>Euarchontoglires</taxon>
        <taxon>Glires</taxon>
        <taxon>Rodentia</taxon>
        <taxon>Myomorpha</taxon>
        <taxon>Muroidea</taxon>
        <taxon>Cricetidae</taxon>
        <taxon>Cricetinae</taxon>
        <taxon>Cricetulus</taxon>
    </lineage>
</organism>
<reference evidence="2" key="1">
    <citation type="journal article" date="2011" name="Nat. Biotechnol.">
        <title>The genomic sequence of the Chinese hamster ovary (CHO)-K1 cell line.</title>
        <authorList>
            <person name="Xu X."/>
            <person name="Nagarajan H."/>
            <person name="Lewis N.E."/>
            <person name="Pan S."/>
            <person name="Cai Z."/>
            <person name="Liu X."/>
            <person name="Chen W."/>
            <person name="Xie M."/>
            <person name="Wang W."/>
            <person name="Hammond S."/>
            <person name="Andersen M.R."/>
            <person name="Neff N."/>
            <person name="Passarelli B."/>
            <person name="Koh W."/>
            <person name="Fan H.C."/>
            <person name="Wang J."/>
            <person name="Gui Y."/>
            <person name="Lee K.H."/>
            <person name="Betenbaugh M.J."/>
            <person name="Quake S.R."/>
            <person name="Famili I."/>
            <person name="Palsson B.O."/>
            <person name="Wang J."/>
        </authorList>
    </citation>
    <scope>NUCLEOTIDE SEQUENCE [LARGE SCALE GENOMIC DNA]</scope>
    <source>
        <strain evidence="2">CHO K1 cell line</strain>
    </source>
</reference>
<proteinExistence type="predicted"/>
<dbReference type="InParanoid" id="G3IH37"/>
<dbReference type="EMBL" id="JH002702">
    <property type="protein sequence ID" value="EGW07581.1"/>
    <property type="molecule type" value="Genomic_DNA"/>
</dbReference>
<dbReference type="AlphaFoldDB" id="G3IH37"/>
<evidence type="ECO:0000313" key="1">
    <source>
        <dbReference type="EMBL" id="EGW07581.1"/>
    </source>
</evidence>
<dbReference type="Proteomes" id="UP000001075">
    <property type="component" value="Unassembled WGS sequence"/>
</dbReference>